<dbReference type="OrthoDB" id="280176at2"/>
<dbReference type="RefSeq" id="WP_007468418.1">
    <property type="nucleotide sequence ID" value="NZ_KI391954.1"/>
</dbReference>
<reference evidence="2 3" key="1">
    <citation type="journal article" date="2011" name="Stand. Genomic Sci.">
        <title>High quality draft genome sequence of Segniliparus rugosus CDC 945(T)= (ATCC BAA-974(T)).</title>
        <authorList>
            <person name="Earl A.M."/>
            <person name="Desjardins C.A."/>
            <person name="Fitzgerald M.G."/>
            <person name="Arachchi H.M."/>
            <person name="Zeng Q."/>
            <person name="Mehta T."/>
            <person name="Griggs A."/>
            <person name="Birren B.W."/>
            <person name="Toney N.C."/>
            <person name="Carr J."/>
            <person name="Posey J."/>
            <person name="Butler W.R."/>
        </authorList>
    </citation>
    <scope>NUCLEOTIDE SEQUENCE [LARGE SCALE GENOMIC DNA]</scope>
    <source>
        <strain evidence="3">ATCC BAA-974 / DSM 45345 / CCUG 50838 / CIP 108380 / JCM 13579 / CDC 945</strain>
    </source>
</reference>
<name>E5XNG7_SEGRC</name>
<dbReference type="STRING" id="679197.HMPREF9336_00996"/>
<comment type="caution">
    <text evidence="2">The sequence shown here is derived from an EMBL/GenBank/DDBJ whole genome shotgun (WGS) entry which is preliminary data.</text>
</comment>
<evidence type="ECO:0000256" key="1">
    <source>
        <dbReference type="SAM" id="MobiDB-lite"/>
    </source>
</evidence>
<keyword evidence="3" id="KW-1185">Reference proteome</keyword>
<dbReference type="eggNOG" id="ENOG502ZQ4E">
    <property type="taxonomic scope" value="Bacteria"/>
</dbReference>
<dbReference type="Proteomes" id="UP000004816">
    <property type="component" value="Unassembled WGS sequence"/>
</dbReference>
<proteinExistence type="predicted"/>
<feature type="region of interest" description="Disordered" evidence="1">
    <location>
        <begin position="1"/>
        <end position="20"/>
    </location>
</feature>
<dbReference type="AlphaFoldDB" id="E5XNG7"/>
<dbReference type="HOGENOM" id="CLU_079840_0_0_11"/>
<accession>E5XNG7</accession>
<dbReference type="EMBL" id="ACZI02000003">
    <property type="protein sequence ID" value="EFV14079.1"/>
    <property type="molecule type" value="Genomic_DNA"/>
</dbReference>
<evidence type="ECO:0000313" key="3">
    <source>
        <dbReference type="Proteomes" id="UP000004816"/>
    </source>
</evidence>
<evidence type="ECO:0000313" key="2">
    <source>
        <dbReference type="EMBL" id="EFV14079.1"/>
    </source>
</evidence>
<gene>
    <name evidence="2" type="ORF">HMPREF9336_00996</name>
</gene>
<sequence>MSMFGSYRQRPSQPQDGLFPRLGTEDVAHIEGLVADSFAQHSLRASVNGEETLVTGGQTYRTREVMDACADAGDPDFWPEVVDRWVSNIVAVRNMPTTIEFDQSDMLSKVRTRIITPAFAEDLEAEHRYRKPLVGELIAVLGVELPQVTAVLTDEEIAGHDLEPLWAQGQRASNYLQVQPQPVPNSQYDLKFVLGDTVFISGKVLDFPSLLESLIGEARHGVLFSVPAANILIWHVPRESAAALRAMDELGQSTWLTFKDTPAPLSPEVYFWHEGQYSRVTFLDGDGVRQRDPQTPFWGVLDDLDGAPRTPW</sequence>
<organism evidence="2 3">
    <name type="scientific">Segniliparus rugosus (strain ATCC BAA-974 / DSM 45345 / CCUG 50838 / CIP 108380 / JCM 13579 / CDC 945)</name>
    <dbReference type="NCBI Taxonomy" id="679197"/>
    <lineage>
        <taxon>Bacteria</taxon>
        <taxon>Bacillati</taxon>
        <taxon>Actinomycetota</taxon>
        <taxon>Actinomycetes</taxon>
        <taxon>Mycobacteriales</taxon>
        <taxon>Segniliparaceae</taxon>
        <taxon>Segniliparus</taxon>
    </lineage>
</organism>
<protein>
    <submittedName>
        <fullName evidence="2">Uncharacterized protein</fullName>
    </submittedName>
</protein>